<dbReference type="Proteomes" id="UP001158049">
    <property type="component" value="Unassembled WGS sequence"/>
</dbReference>
<dbReference type="InterPro" id="IPR051407">
    <property type="entry name" value="Bact_OM_lipoprot/Surf_antigen"/>
</dbReference>
<proteinExistence type="predicted"/>
<keyword evidence="5" id="KW-1185">Reference proteome</keyword>
<evidence type="ECO:0000256" key="2">
    <source>
        <dbReference type="ARBA" id="ARBA00023136"/>
    </source>
</evidence>
<reference evidence="4 5" key="1">
    <citation type="submission" date="2017-05" db="EMBL/GenBank/DDBJ databases">
        <authorList>
            <person name="Varghese N."/>
            <person name="Submissions S."/>
        </authorList>
    </citation>
    <scope>NUCLEOTIDE SEQUENCE [LARGE SCALE GENOMIC DNA]</scope>
    <source>
        <strain evidence="4 5">DSM 26001</strain>
    </source>
</reference>
<gene>
    <name evidence="4" type="ORF">SAMN06295970_12555</name>
</gene>
<evidence type="ECO:0000259" key="3">
    <source>
        <dbReference type="Pfam" id="PF05433"/>
    </source>
</evidence>
<dbReference type="Pfam" id="PF05433">
    <property type="entry name" value="Rick_17kDa_Anti"/>
    <property type="match status" value="1"/>
</dbReference>
<dbReference type="EMBL" id="FXUL01000025">
    <property type="protein sequence ID" value="SMP76956.1"/>
    <property type="molecule type" value="Genomic_DNA"/>
</dbReference>
<feature type="domain" description="Glycine zipper 2TM" evidence="3">
    <location>
        <begin position="263"/>
        <end position="303"/>
    </location>
</feature>
<dbReference type="RefSeq" id="WP_283444859.1">
    <property type="nucleotide sequence ID" value="NZ_FXUL01000025.1"/>
</dbReference>
<sequence>MLTLLPLASLPGTAAAQDQSRQQYGRNAATPHIDGFNVDEVRKLAPGTEMKFDLYGSPGGMASLRIVGAQRNLNLVEESPGEYTGIYTIGSRDRITANSAVTGNLRVGNQVATAVLSESLQRGVPPKSARSNQAAPKAPQISRFDVQPAGDVSRGSELAFTLQGTPGGKVDIRIDGAQGSFFLNEVRSGEYTGIYTIRRNDHIMPSSTVIANLRVDQRVSSYTLRQPLVAASRPVERADRYCGNCGSVEAVNLVEVKGDAGYLGTIGGGLAGVLLGSQIGGGNGRTVAQVAGAVGGALAGREVEKRVGNSTHYEVLVRLDNGGTQTVSTATDPGLRQGEKVRIVDGGLTRI</sequence>
<organism evidence="4 5">
    <name type="scientific">Noviherbaspirillum suwonense</name>
    <dbReference type="NCBI Taxonomy" id="1224511"/>
    <lineage>
        <taxon>Bacteria</taxon>
        <taxon>Pseudomonadati</taxon>
        <taxon>Pseudomonadota</taxon>
        <taxon>Betaproteobacteria</taxon>
        <taxon>Burkholderiales</taxon>
        <taxon>Oxalobacteraceae</taxon>
        <taxon>Noviherbaspirillum</taxon>
    </lineage>
</organism>
<comment type="subcellular location">
    <subcellularLocation>
        <location evidence="1">Membrane</location>
    </subcellularLocation>
</comment>
<keyword evidence="2" id="KW-0472">Membrane</keyword>
<evidence type="ECO:0000313" key="4">
    <source>
        <dbReference type="EMBL" id="SMP76956.1"/>
    </source>
</evidence>
<dbReference type="PANTHER" id="PTHR35603:SF2">
    <property type="entry name" value="OUTER MEMBRANE LIPOPROTEIN"/>
    <property type="match status" value="1"/>
</dbReference>
<evidence type="ECO:0000256" key="1">
    <source>
        <dbReference type="ARBA" id="ARBA00004370"/>
    </source>
</evidence>
<name>A0ABY1QRS8_9BURK</name>
<dbReference type="InterPro" id="IPR008816">
    <property type="entry name" value="Gly_zipper_2TM_dom"/>
</dbReference>
<evidence type="ECO:0000313" key="5">
    <source>
        <dbReference type="Proteomes" id="UP001158049"/>
    </source>
</evidence>
<protein>
    <submittedName>
        <fullName evidence="4">Glycine zipper 2TM domain-containing protein</fullName>
    </submittedName>
</protein>
<accession>A0ABY1QRS8</accession>
<dbReference type="PANTHER" id="PTHR35603">
    <property type="match status" value="1"/>
</dbReference>
<comment type="caution">
    <text evidence="4">The sequence shown here is derived from an EMBL/GenBank/DDBJ whole genome shotgun (WGS) entry which is preliminary data.</text>
</comment>